<dbReference type="InterPro" id="IPR012349">
    <property type="entry name" value="Split_barrel_FMN-bd"/>
</dbReference>
<name>A0A7D6HXG2_9MYCO</name>
<protein>
    <submittedName>
        <fullName evidence="1">Nitroreductase</fullName>
    </submittedName>
</protein>
<gene>
    <name evidence="1" type="ORF">H0P51_10765</name>
</gene>
<dbReference type="AlphaFoldDB" id="A0A7D6HXG2"/>
<organism evidence="1 2">
    <name type="scientific">Mycobacterium vicinigordonae</name>
    <dbReference type="NCBI Taxonomy" id="1719132"/>
    <lineage>
        <taxon>Bacteria</taxon>
        <taxon>Bacillati</taxon>
        <taxon>Actinomycetota</taxon>
        <taxon>Actinomycetes</taxon>
        <taxon>Mycobacteriales</taxon>
        <taxon>Mycobacteriaceae</taxon>
        <taxon>Mycobacterium</taxon>
    </lineage>
</organism>
<reference evidence="2" key="3">
    <citation type="submission" date="2023-07" db="EMBL/GenBank/DDBJ databases">
        <title>Description of Mycobacterium gordonae subsp. intergordonae subsp.nov. and Mycobacterium gordonae subsp. gordonae subsp. nov.</title>
        <authorList>
            <person name="Huang H."/>
        </authorList>
    </citation>
    <scope>NUCLEOTIDE SEQUENCE [LARGE SCALE GENOMIC DNA]</scope>
    <source>
        <strain evidence="2">24</strain>
    </source>
</reference>
<reference evidence="2" key="1">
    <citation type="submission" date="2020-07" db="EMBL/GenBank/DDBJ databases">
        <title>Description of Mycobacterium gordonae subsp. intergordonae subsp.nov. and Mycobacterium gordonae subsp. gordonae subsp. nov.</title>
        <authorList>
            <person name="Yu X."/>
        </authorList>
    </citation>
    <scope>NUCLEOTIDE SEQUENCE [LARGE SCALE GENOMIC DNA]</scope>
    <source>
        <strain evidence="2">24</strain>
    </source>
</reference>
<accession>A0A7D6HXG2</accession>
<dbReference type="Gene3D" id="2.30.110.10">
    <property type="entry name" value="Electron Transport, Fmn-binding Protein, Chain A"/>
    <property type="match status" value="1"/>
</dbReference>
<sequence length="133" mass="14742">MSTYRNQHVRDAVREINRRVTNPVMMALAGRRHWYASVIRHTGRNSGRQYQTPVVAITVPGKVLVPLPYGAGVDWLRNVVAAGSATVMTKGCTVEVARPRVVDAATAEPQLPARWRWILHAANVDSYLEAALN</sequence>
<dbReference type="Proteomes" id="UP000510682">
    <property type="component" value="Chromosome"/>
</dbReference>
<dbReference type="RefSeq" id="WP_180917935.1">
    <property type="nucleotide sequence ID" value="NZ_CP059165.1"/>
</dbReference>
<evidence type="ECO:0000313" key="1">
    <source>
        <dbReference type="EMBL" id="QLL09313.1"/>
    </source>
</evidence>
<evidence type="ECO:0000313" key="2">
    <source>
        <dbReference type="Proteomes" id="UP000510682"/>
    </source>
</evidence>
<proteinExistence type="predicted"/>
<keyword evidence="2" id="KW-1185">Reference proteome</keyword>
<dbReference type="KEGG" id="mgor:H0P51_10765"/>
<dbReference type="EMBL" id="CP059165">
    <property type="protein sequence ID" value="QLL09313.1"/>
    <property type="molecule type" value="Genomic_DNA"/>
</dbReference>
<reference evidence="1 2" key="2">
    <citation type="submission" date="2020-07" db="EMBL/GenBank/DDBJ databases">
        <authorList>
            <person name="Yu X."/>
        </authorList>
    </citation>
    <scope>NUCLEOTIDE SEQUENCE [LARGE SCALE GENOMIC DNA]</scope>
    <source>
        <strain evidence="2">24</strain>
    </source>
</reference>